<accession>A0A438IAF5</accession>
<evidence type="ECO:0000256" key="1">
    <source>
        <dbReference type="SAM" id="MobiDB-lite"/>
    </source>
</evidence>
<gene>
    <name evidence="2" type="ORF">CK203_028820</name>
</gene>
<organism evidence="2 3">
    <name type="scientific">Vitis vinifera</name>
    <name type="common">Grape</name>
    <dbReference type="NCBI Taxonomy" id="29760"/>
    <lineage>
        <taxon>Eukaryota</taxon>
        <taxon>Viridiplantae</taxon>
        <taxon>Streptophyta</taxon>
        <taxon>Embryophyta</taxon>
        <taxon>Tracheophyta</taxon>
        <taxon>Spermatophyta</taxon>
        <taxon>Magnoliopsida</taxon>
        <taxon>eudicotyledons</taxon>
        <taxon>Gunneridae</taxon>
        <taxon>Pentapetalae</taxon>
        <taxon>rosids</taxon>
        <taxon>Vitales</taxon>
        <taxon>Vitaceae</taxon>
        <taxon>Viteae</taxon>
        <taxon>Vitis</taxon>
    </lineage>
</organism>
<evidence type="ECO:0000313" key="3">
    <source>
        <dbReference type="Proteomes" id="UP000288805"/>
    </source>
</evidence>
<name>A0A438IAF5_VITVI</name>
<proteinExistence type="predicted"/>
<dbReference type="EMBL" id="QGNW01000128">
    <property type="protein sequence ID" value="RVW93690.1"/>
    <property type="molecule type" value="Genomic_DNA"/>
</dbReference>
<reference evidence="2 3" key="1">
    <citation type="journal article" date="2018" name="PLoS Genet.">
        <title>Population sequencing reveals clonal diversity and ancestral inbreeding in the grapevine cultivar Chardonnay.</title>
        <authorList>
            <person name="Roach M.J."/>
            <person name="Johnson D.L."/>
            <person name="Bohlmann J."/>
            <person name="van Vuuren H.J."/>
            <person name="Jones S.J."/>
            <person name="Pretorius I.S."/>
            <person name="Schmidt S.A."/>
            <person name="Borneman A.R."/>
        </authorList>
    </citation>
    <scope>NUCLEOTIDE SEQUENCE [LARGE SCALE GENOMIC DNA]</scope>
    <source>
        <strain evidence="3">cv. Chardonnay</strain>
        <tissue evidence="2">Leaf</tissue>
    </source>
</reference>
<protein>
    <submittedName>
        <fullName evidence="2">Uncharacterized protein</fullName>
    </submittedName>
</protein>
<comment type="caution">
    <text evidence="2">The sequence shown here is derived from an EMBL/GenBank/DDBJ whole genome shotgun (WGS) entry which is preliminary data.</text>
</comment>
<dbReference type="Proteomes" id="UP000288805">
    <property type="component" value="Unassembled WGS sequence"/>
</dbReference>
<feature type="region of interest" description="Disordered" evidence="1">
    <location>
        <begin position="173"/>
        <end position="192"/>
    </location>
</feature>
<evidence type="ECO:0000313" key="2">
    <source>
        <dbReference type="EMBL" id="RVW93690.1"/>
    </source>
</evidence>
<dbReference type="AlphaFoldDB" id="A0A438IAF5"/>
<sequence length="192" mass="21832">MAGKSRGKSLRYGSVLKTRGKWVYGSPHLIPYSFDRAPEGEYYNRSGVLGEVTGIENPLGLLTEVGPGEDGNGCWDLVEFTSVSDKVRGAEWGLDMSEPQDIRSKKEDKWEESSLAKFSHFLGFWTEGLEKEILSFLIKIRKRRERIHNKELLEKSKFERELKRLECSVNYEKGNKQKGPSQGKGCQIAVDQ</sequence>
<dbReference type="Gramene" id="Vitis13g02283.t01">
    <property type="protein sequence ID" value="Vitis13g02283.t01.CDS"/>
    <property type="gene ID" value="Vitis13g02283"/>
</dbReference>